<accession>A0AAV0QI98</accession>
<feature type="region of interest" description="Disordered" evidence="1">
    <location>
        <begin position="23"/>
        <end position="43"/>
    </location>
</feature>
<reference evidence="2" key="1">
    <citation type="submission" date="2022-08" db="EMBL/GenBank/DDBJ databases">
        <authorList>
            <person name="Gutierrez-Valencia J."/>
        </authorList>
    </citation>
    <scope>NUCLEOTIDE SEQUENCE</scope>
</reference>
<dbReference type="PANTHER" id="PTHR15922:SF2">
    <property type="entry name" value="NBAS SUBUNIT OF NRZ TETHERING COMPLEX"/>
    <property type="match status" value="1"/>
</dbReference>
<dbReference type="GO" id="GO:0000149">
    <property type="term" value="F:SNARE binding"/>
    <property type="evidence" value="ECO:0007669"/>
    <property type="project" value="TreeGrafter"/>
</dbReference>
<evidence type="ECO:0000313" key="2">
    <source>
        <dbReference type="EMBL" id="CAI0544655.1"/>
    </source>
</evidence>
<keyword evidence="3" id="KW-1185">Reference proteome</keyword>
<dbReference type="EMBL" id="CAMGYJ010000009">
    <property type="protein sequence ID" value="CAI0544655.1"/>
    <property type="molecule type" value="Genomic_DNA"/>
</dbReference>
<evidence type="ECO:0000256" key="1">
    <source>
        <dbReference type="SAM" id="MobiDB-lite"/>
    </source>
</evidence>
<organism evidence="2 3">
    <name type="scientific">Linum tenue</name>
    <dbReference type="NCBI Taxonomy" id="586396"/>
    <lineage>
        <taxon>Eukaryota</taxon>
        <taxon>Viridiplantae</taxon>
        <taxon>Streptophyta</taxon>
        <taxon>Embryophyta</taxon>
        <taxon>Tracheophyta</taxon>
        <taxon>Spermatophyta</taxon>
        <taxon>Magnoliopsida</taxon>
        <taxon>eudicotyledons</taxon>
        <taxon>Gunneridae</taxon>
        <taxon>Pentapetalae</taxon>
        <taxon>rosids</taxon>
        <taxon>fabids</taxon>
        <taxon>Malpighiales</taxon>
        <taxon>Linaceae</taxon>
        <taxon>Linum</taxon>
    </lineage>
</organism>
<sequence>MPIVDRAQEVQGSIFLLESKSSDHRKIPSDHIGQLSDPQDMEEKTEDSFDQFDVSQMSWSLMSLSQKSVHEMYSILIGNGKYQSALDFANRYGLQKDEVFKSQWLQSPKGIKDINMYLTKIKDLSFVLSECGEKIGPTEDDMKALLLHGIGVSNQFRFSEEENYDSHIWDFRIARLQLLQFRDRLETYLGINMGRYYIVLIFFTF</sequence>
<name>A0AAV0QI98_9ROSI</name>
<proteinExistence type="predicted"/>
<dbReference type="GO" id="GO:0006890">
    <property type="term" value="P:retrograde vesicle-mediated transport, Golgi to endoplasmic reticulum"/>
    <property type="evidence" value="ECO:0007669"/>
    <property type="project" value="TreeGrafter"/>
</dbReference>
<dbReference type="GO" id="GO:0070939">
    <property type="term" value="C:Dsl1/NZR complex"/>
    <property type="evidence" value="ECO:0007669"/>
    <property type="project" value="TreeGrafter"/>
</dbReference>
<dbReference type="AlphaFoldDB" id="A0AAV0QI98"/>
<evidence type="ECO:0000313" key="3">
    <source>
        <dbReference type="Proteomes" id="UP001154282"/>
    </source>
</evidence>
<protein>
    <submittedName>
        <fullName evidence="2">Uncharacterized protein</fullName>
    </submittedName>
</protein>
<dbReference type="Proteomes" id="UP001154282">
    <property type="component" value="Unassembled WGS sequence"/>
</dbReference>
<gene>
    <name evidence="2" type="ORF">LITE_LOCUS43249</name>
</gene>
<dbReference type="PANTHER" id="PTHR15922">
    <property type="entry name" value="NEUROBLASTOMA-AMPLIFIED SEQUENCE"/>
    <property type="match status" value="1"/>
</dbReference>
<comment type="caution">
    <text evidence="2">The sequence shown here is derived from an EMBL/GenBank/DDBJ whole genome shotgun (WGS) entry which is preliminary data.</text>
</comment>